<feature type="signal peptide" evidence="1">
    <location>
        <begin position="1"/>
        <end position="22"/>
    </location>
</feature>
<reference evidence="2 3" key="1">
    <citation type="submission" date="2018-10" db="EMBL/GenBank/DDBJ databases">
        <authorList>
            <person name="Chen X."/>
        </authorList>
    </citation>
    <scope>NUCLEOTIDE SEQUENCE [LARGE SCALE GENOMIC DNA]</scope>
    <source>
        <strain evidence="2 3">YIM 102668</strain>
    </source>
</reference>
<evidence type="ECO:0000256" key="1">
    <source>
        <dbReference type="SAM" id="SignalP"/>
    </source>
</evidence>
<dbReference type="InterPro" id="IPR041662">
    <property type="entry name" value="SusD-like_2"/>
</dbReference>
<organism evidence="2 3">
    <name type="scientific">Faecalibacter macacae</name>
    <dbReference type="NCBI Taxonomy" id="1859289"/>
    <lineage>
        <taxon>Bacteria</taxon>
        <taxon>Pseudomonadati</taxon>
        <taxon>Bacteroidota</taxon>
        <taxon>Flavobacteriia</taxon>
        <taxon>Flavobacteriales</taxon>
        <taxon>Weeksellaceae</taxon>
        <taxon>Faecalibacter</taxon>
    </lineage>
</organism>
<accession>A0A3L9M3Q9</accession>
<protein>
    <submittedName>
        <fullName evidence="2">SusD/RagB family nutrient-binding outer membrane lipoprotein</fullName>
    </submittedName>
</protein>
<dbReference type="RefSeq" id="WP_121935272.1">
    <property type="nucleotide sequence ID" value="NZ_RDOJ01000016.1"/>
</dbReference>
<sequence length="479" mass="54187">MKKYTFSILAALAITFSATSCTEDFEETNVNPNLISEITAGSVLNPVIYNLVSNNTSKNYDITAQLMQVHIPFPSNALGIHRYDITQGTGNSTWSTTYNNLINIEEMLKVSREKGDVNYEAIALTLRAWMMSNLTDMFGDVPFSEAGQGELGNFTPKFDSQQEIYTALLSDLENANALYQNSLGMKYGADILFNGDVTKWKKFTNSLHLRLLLRVSNKAEMNSFQKMSAILNDPSTYPVFTSNLDAAVLQVTGIAPNVSPWQREQDYRDNRAFASFFINNLNEINDPRLAKFTTHATDNNGISIGYKGVDAAYEGNSSQFDFTPSRPNTDFVMEPMKLILMTFAEVEFIKAELAQKGFYSNAETHYTNGVKAAISLWTDLDPTEEYLAQEKVAFNGSLEQIMTQKYYALFFTDFQQWYEYRRTGFPVLPTTSTMLNNKKVPNRLLYPTSAQNLNKENYNQAVQNMGGDQIDIKVWWENN</sequence>
<evidence type="ECO:0000313" key="3">
    <source>
        <dbReference type="Proteomes" id="UP000275348"/>
    </source>
</evidence>
<dbReference type="PROSITE" id="PS51257">
    <property type="entry name" value="PROKAR_LIPOPROTEIN"/>
    <property type="match status" value="1"/>
</dbReference>
<keyword evidence="3" id="KW-1185">Reference proteome</keyword>
<dbReference type="InterPro" id="IPR011990">
    <property type="entry name" value="TPR-like_helical_dom_sf"/>
</dbReference>
<keyword evidence="1" id="KW-0732">Signal</keyword>
<comment type="caution">
    <text evidence="2">The sequence shown here is derived from an EMBL/GenBank/DDBJ whole genome shotgun (WGS) entry which is preliminary data.</text>
</comment>
<dbReference type="EMBL" id="RDOJ01000016">
    <property type="protein sequence ID" value="RLZ07800.1"/>
    <property type="molecule type" value="Genomic_DNA"/>
</dbReference>
<dbReference type="Pfam" id="PF12771">
    <property type="entry name" value="SusD-like_2"/>
    <property type="match status" value="1"/>
</dbReference>
<dbReference type="Gene3D" id="1.25.40.390">
    <property type="match status" value="1"/>
</dbReference>
<keyword evidence="2" id="KW-0449">Lipoprotein</keyword>
<dbReference type="AlphaFoldDB" id="A0A3L9M3Q9"/>
<name>A0A3L9M3Q9_9FLAO</name>
<dbReference type="Proteomes" id="UP000275348">
    <property type="component" value="Unassembled WGS sequence"/>
</dbReference>
<dbReference type="SUPFAM" id="SSF48452">
    <property type="entry name" value="TPR-like"/>
    <property type="match status" value="1"/>
</dbReference>
<dbReference type="OrthoDB" id="725917at2"/>
<evidence type="ECO:0000313" key="2">
    <source>
        <dbReference type="EMBL" id="RLZ07800.1"/>
    </source>
</evidence>
<feature type="chain" id="PRO_5018045231" evidence="1">
    <location>
        <begin position="23"/>
        <end position="479"/>
    </location>
</feature>
<gene>
    <name evidence="2" type="ORF">EAH69_11080</name>
</gene>
<proteinExistence type="predicted"/>